<dbReference type="InterPro" id="IPR036663">
    <property type="entry name" value="Fumarylacetoacetase_C_sf"/>
</dbReference>
<dbReference type="PANTHER" id="PTHR30143">
    <property type="entry name" value="ACID HYDRATASE"/>
    <property type="match status" value="1"/>
</dbReference>
<sequence>MTELFPAAEAATVLVARRIAGTQGERLAPVCRPQNLEQALAIQAAVSEQWCAQMDDSIGGWKCLLPPEGKLIVGPIYTRTIDSVPPVSLWTKTTAEGERARIEPELAFFFGKDLPARAEPYTAEEVDAAIARTHMALELINSRYTDPGSCEFPEMLADGLVNQGLFIGPEIDSASARMASSFTVTMTCANGEVIERQGQHPNTHPRAPLYWLAEFLRSRGEGIVAGQAVITGSYAGVIEVPVNSAIKIDYAGLGSMEVSFTPRKVN</sequence>
<reference evidence="2" key="1">
    <citation type="journal article" date="2019" name="Int. J. Syst. Evol. Microbiol.">
        <title>The Global Catalogue of Microorganisms (GCM) 10K type strain sequencing project: providing services to taxonomists for standard genome sequencing and annotation.</title>
        <authorList>
            <consortium name="The Broad Institute Genomics Platform"/>
            <consortium name="The Broad Institute Genome Sequencing Center for Infectious Disease"/>
            <person name="Wu L."/>
            <person name="Ma J."/>
        </authorList>
    </citation>
    <scope>NUCLEOTIDE SEQUENCE [LARGE SCALE GENOMIC DNA]</scope>
    <source>
        <strain evidence="2">KCTC 52237</strain>
    </source>
</reference>
<organism evidence="1 2">
    <name type="scientific">Cellvibrio fontiphilus</name>
    <dbReference type="NCBI Taxonomy" id="1815559"/>
    <lineage>
        <taxon>Bacteria</taxon>
        <taxon>Pseudomonadati</taxon>
        <taxon>Pseudomonadota</taxon>
        <taxon>Gammaproteobacteria</taxon>
        <taxon>Cellvibrionales</taxon>
        <taxon>Cellvibrionaceae</taxon>
        <taxon>Cellvibrio</taxon>
    </lineage>
</organism>
<name>A0ABV7FGA3_9GAMM</name>
<dbReference type="RefSeq" id="WP_378116703.1">
    <property type="nucleotide sequence ID" value="NZ_JBHRTF010000002.1"/>
</dbReference>
<dbReference type="Proteomes" id="UP001595555">
    <property type="component" value="Unassembled WGS sequence"/>
</dbReference>
<accession>A0ABV7FGA3</accession>
<comment type="caution">
    <text evidence="1">The sequence shown here is derived from an EMBL/GenBank/DDBJ whole genome shotgun (WGS) entry which is preliminary data.</text>
</comment>
<evidence type="ECO:0000313" key="1">
    <source>
        <dbReference type="EMBL" id="MFC3114924.1"/>
    </source>
</evidence>
<protein>
    <submittedName>
        <fullName evidence="1">Hydratase</fullName>
    </submittedName>
</protein>
<dbReference type="SUPFAM" id="SSF56529">
    <property type="entry name" value="FAH"/>
    <property type="match status" value="1"/>
</dbReference>
<gene>
    <name evidence="1" type="ORF">ACFODX_05080</name>
</gene>
<dbReference type="EMBL" id="JBHRTF010000002">
    <property type="protein sequence ID" value="MFC3114924.1"/>
    <property type="molecule type" value="Genomic_DNA"/>
</dbReference>
<dbReference type="InterPro" id="IPR050772">
    <property type="entry name" value="Hydratase-Decarb/MhpD_sf"/>
</dbReference>
<evidence type="ECO:0000313" key="2">
    <source>
        <dbReference type="Proteomes" id="UP001595555"/>
    </source>
</evidence>
<keyword evidence="2" id="KW-1185">Reference proteome</keyword>
<dbReference type="Gene3D" id="3.90.850.10">
    <property type="entry name" value="Fumarylacetoacetase-like, C-terminal domain"/>
    <property type="match status" value="1"/>
</dbReference>
<dbReference type="PANTHER" id="PTHR30143:SF0">
    <property type="entry name" value="2-KETO-4-PENTENOATE HYDRATASE"/>
    <property type="match status" value="1"/>
</dbReference>
<proteinExistence type="predicted"/>